<keyword evidence="1" id="KW-0732">Signal</keyword>
<evidence type="ECO:0000313" key="4">
    <source>
        <dbReference type="Proteomes" id="UP000192761"/>
    </source>
</evidence>
<proteinExistence type="predicted"/>
<reference evidence="3 4" key="1">
    <citation type="submission" date="2017-04" db="EMBL/GenBank/DDBJ databases">
        <authorList>
            <person name="Afonso C.L."/>
            <person name="Miller P.J."/>
            <person name="Scott M.A."/>
            <person name="Spackman E."/>
            <person name="Goraichik I."/>
            <person name="Dimitrov K.M."/>
            <person name="Suarez D.L."/>
            <person name="Swayne D.E."/>
        </authorList>
    </citation>
    <scope>NUCLEOTIDE SEQUENCE [LARGE SCALE GENOMIC DNA]</scope>
    <source>
        <strain evidence="3 4">DSM 23236</strain>
    </source>
</reference>
<dbReference type="PROSITE" id="PS51257">
    <property type="entry name" value="PROKAR_LIPOPROTEIN"/>
    <property type="match status" value="1"/>
</dbReference>
<organism evidence="3 4">
    <name type="scientific">Andreprevotia lacus DSM 23236</name>
    <dbReference type="NCBI Taxonomy" id="1121001"/>
    <lineage>
        <taxon>Bacteria</taxon>
        <taxon>Pseudomonadati</taxon>
        <taxon>Pseudomonadota</taxon>
        <taxon>Betaproteobacteria</taxon>
        <taxon>Neisseriales</taxon>
        <taxon>Chitinibacteraceae</taxon>
        <taxon>Andreprevotia</taxon>
    </lineage>
</organism>
<dbReference type="InterPro" id="IPR000297">
    <property type="entry name" value="PPIase_PpiC"/>
</dbReference>
<sequence>MSPRPLLAALLPVLLLAACKQAEEKTAPNQVIARVGNAEITVHQLNYLLAQHGEQADAATKQQILDSLIDQELLVQRAVEIKLDRDPGVVQALEAARRQVLAQAAAERSFAKPLAPTQAEVNAFVEGNPLLFKERKRYDFEVFALGNNVIKPEHEAALDQAKTARDTAALLTRIGVPYQQSAQHKVAEQLPMQLLPKIAAMHAGDIVAMRDGDQTLLLQLVSSEPAPADAGQQAETIKRYLQTTAAQTRFAEQLGALHASSKIEYLQRFASAVAMAPGAGQDAAADHLKAGVRGLQ</sequence>
<dbReference type="EMBL" id="FWXD01000007">
    <property type="protein sequence ID" value="SMC23014.1"/>
    <property type="molecule type" value="Genomic_DNA"/>
</dbReference>
<accession>A0A1W1XGW6</accession>
<evidence type="ECO:0000313" key="3">
    <source>
        <dbReference type="EMBL" id="SMC23014.1"/>
    </source>
</evidence>
<keyword evidence="3" id="KW-0413">Isomerase</keyword>
<dbReference type="OrthoDB" id="5564407at2"/>
<dbReference type="Pfam" id="PF13145">
    <property type="entry name" value="Rotamase_2"/>
    <property type="match status" value="1"/>
</dbReference>
<name>A0A1W1XGW6_9NEIS</name>
<dbReference type="InterPro" id="IPR027304">
    <property type="entry name" value="Trigger_fact/SurA_dom_sf"/>
</dbReference>
<dbReference type="Proteomes" id="UP000192761">
    <property type="component" value="Unassembled WGS sequence"/>
</dbReference>
<dbReference type="InterPro" id="IPR014274">
    <property type="entry name" value="PPIase_EpsD"/>
</dbReference>
<evidence type="ECO:0000259" key="2">
    <source>
        <dbReference type="Pfam" id="PF13145"/>
    </source>
</evidence>
<protein>
    <submittedName>
        <fullName evidence="3">Peptidyl-prolyl cis-trans isomerase, EpsD family</fullName>
    </submittedName>
</protein>
<evidence type="ECO:0000256" key="1">
    <source>
        <dbReference type="SAM" id="SignalP"/>
    </source>
</evidence>
<dbReference type="Gene3D" id="1.10.8.1040">
    <property type="match status" value="1"/>
</dbReference>
<feature type="chain" id="PRO_5012077029" evidence="1">
    <location>
        <begin position="23"/>
        <end position="296"/>
    </location>
</feature>
<keyword evidence="4" id="KW-1185">Reference proteome</keyword>
<dbReference type="RefSeq" id="WP_084090182.1">
    <property type="nucleotide sequence ID" value="NZ_FWXD01000007.1"/>
</dbReference>
<dbReference type="AlphaFoldDB" id="A0A1W1XGW6"/>
<feature type="signal peptide" evidence="1">
    <location>
        <begin position="1"/>
        <end position="22"/>
    </location>
</feature>
<feature type="domain" description="PpiC" evidence="2">
    <location>
        <begin position="116"/>
        <end position="226"/>
    </location>
</feature>
<dbReference type="NCBIfam" id="TIGR02925">
    <property type="entry name" value="cis_trans_EpsD"/>
    <property type="match status" value="1"/>
</dbReference>
<dbReference type="SUPFAM" id="SSF109998">
    <property type="entry name" value="Triger factor/SurA peptide-binding domain-like"/>
    <property type="match status" value="1"/>
</dbReference>
<dbReference type="GO" id="GO:0003755">
    <property type="term" value="F:peptidyl-prolyl cis-trans isomerase activity"/>
    <property type="evidence" value="ECO:0007669"/>
    <property type="project" value="InterPro"/>
</dbReference>
<dbReference type="STRING" id="1121001.SAMN02745857_01518"/>
<gene>
    <name evidence="3" type="ORF">SAMN02745857_01518</name>
</gene>